<dbReference type="OrthoDB" id="5405606at2"/>
<feature type="chain" id="PRO_5007305188" description="DUF3999 domain-containing protein" evidence="2">
    <location>
        <begin position="29"/>
        <end position="490"/>
    </location>
</feature>
<evidence type="ECO:0000256" key="2">
    <source>
        <dbReference type="SAM" id="SignalP"/>
    </source>
</evidence>
<keyword evidence="1" id="KW-1133">Transmembrane helix</keyword>
<evidence type="ECO:0008006" key="5">
    <source>
        <dbReference type="Google" id="ProtNLM"/>
    </source>
</evidence>
<name>A0A140SSX5_PROSM</name>
<protein>
    <recommendedName>
        <fullName evidence="5">DUF3999 domain-containing protein</fullName>
    </recommendedName>
</protein>
<dbReference type="Proteomes" id="UP000005012">
    <property type="component" value="Chromosome"/>
</dbReference>
<dbReference type="PATRIC" id="fig|1157951.4.peg.3737"/>
<feature type="transmembrane region" description="Helical" evidence="1">
    <location>
        <begin position="457"/>
        <end position="481"/>
    </location>
</feature>
<organism evidence="3 4">
    <name type="scientific">Providencia stuartii (strain MRSN 2154)</name>
    <dbReference type="NCBI Taxonomy" id="1157951"/>
    <lineage>
        <taxon>Bacteria</taxon>
        <taxon>Pseudomonadati</taxon>
        <taxon>Pseudomonadota</taxon>
        <taxon>Gammaproteobacteria</taxon>
        <taxon>Enterobacterales</taxon>
        <taxon>Morganellaceae</taxon>
        <taxon>Providencia</taxon>
    </lineage>
</organism>
<reference evidence="4" key="2">
    <citation type="submission" date="2012-04" db="EMBL/GenBank/DDBJ databases">
        <title>Complete genome sequence of Providencia stuartii clinical isolate MRSN 2154.</title>
        <authorList>
            <person name="Clifford R.J."/>
            <person name="Hang J."/>
            <person name="Riley M.C."/>
            <person name="Onmus-Leone F."/>
            <person name="Kuschner R.A."/>
            <person name="Lesho E.P."/>
            <person name="Waterman P.E."/>
        </authorList>
    </citation>
    <scope>NUCLEOTIDE SEQUENCE [LARGE SCALE GENOMIC DNA]</scope>
    <source>
        <strain evidence="4">MRSN 2154</strain>
    </source>
</reference>
<dbReference type="GeneID" id="93519751"/>
<accession>A0A140SSX5</accession>
<sequence length="490" mass="56214">MKLTKSKGKWLTFVYLSFSFLLSSFVHAQEQKALTPYDFYQGIELKYSSDNSSFAWLELPSEAYINSAYPQTLQDVRVFNGTGQEVPSALFYDTEERRKISQVSFALQRLIIRADQVNSKEETHDDQQYLLIETQPSKLTRIELPAMQQAKDAVYQSYLLTRQNNNQEDFPIQTLSLQWMNNQQDWQGKVFIYASDNKQDWVNISAYQPVMSLNSNSGGIYSNTIKLLEGHYVALRAPYLMVIIVAAKETKIPDLTMAQGTSMVVHSTRRQETCHFITNNEGVSLNQLIYRLPSPQPLSAIVIQLRQANRVLPLHIEYTSTSGEEWLPLTNIVAYNQIQNGQEIRNPELVLNDLMVKKLRITALKGSWDDKPPYIEGKRDAVNLMFNVQGASPYLLVWGSQLAGIDNISYQELLGQPLTIDELMHRYPKLYVPEEIIELGGEEQLTSNDFVINEFDWMTITLWVLLGVGIIVLLYFCWYLLKEVNAKSSE</sequence>
<evidence type="ECO:0000313" key="3">
    <source>
        <dbReference type="EMBL" id="AFH95524.1"/>
    </source>
</evidence>
<dbReference type="EMBL" id="CP003488">
    <property type="protein sequence ID" value="AFH95524.1"/>
    <property type="molecule type" value="Genomic_DNA"/>
</dbReference>
<dbReference type="AlphaFoldDB" id="A0A140SSX5"/>
<proteinExistence type="predicted"/>
<reference evidence="3 4" key="1">
    <citation type="journal article" date="2012" name="J. Bacteriol.">
        <title>Complete Genome Sequence of Providencia stuartii Clinical Isolate MRSN 2154.</title>
        <authorList>
            <person name="Clifford R.J."/>
            <person name="Hang J."/>
            <person name="Riley M.C."/>
            <person name="Onmus-Leone F."/>
            <person name="Kuschner R.A."/>
            <person name="Lesho E.P."/>
            <person name="Waterman P.E."/>
        </authorList>
    </citation>
    <scope>NUCLEOTIDE SEQUENCE [LARGE SCALE GENOMIC DNA]</scope>
    <source>
        <strain evidence="3 4">MRSN 2154</strain>
    </source>
</reference>
<dbReference type="RefSeq" id="WP_004918779.1">
    <property type="nucleotide sequence ID" value="NC_017731.1"/>
</dbReference>
<evidence type="ECO:0000313" key="4">
    <source>
        <dbReference type="Proteomes" id="UP000005012"/>
    </source>
</evidence>
<dbReference type="KEGG" id="psi:S70_18615"/>
<evidence type="ECO:0000256" key="1">
    <source>
        <dbReference type="SAM" id="Phobius"/>
    </source>
</evidence>
<dbReference type="InterPro" id="IPR025060">
    <property type="entry name" value="DUF3999"/>
</dbReference>
<dbReference type="Pfam" id="PF13163">
    <property type="entry name" value="DUF3999"/>
    <property type="match status" value="1"/>
</dbReference>
<keyword evidence="1" id="KW-0472">Membrane</keyword>
<gene>
    <name evidence="3" type="ordered locus">S70_18615</name>
</gene>
<keyword evidence="2" id="KW-0732">Signal</keyword>
<feature type="signal peptide" evidence="2">
    <location>
        <begin position="1"/>
        <end position="28"/>
    </location>
</feature>
<keyword evidence="1" id="KW-0812">Transmembrane</keyword>
<dbReference type="HOGENOM" id="CLU_033800_1_0_6"/>